<dbReference type="InterPro" id="IPR036420">
    <property type="entry name" value="BRCT_dom_sf"/>
</dbReference>
<dbReference type="Pfam" id="PF12738">
    <property type="entry name" value="PTCB-BRCT"/>
    <property type="match status" value="1"/>
</dbReference>
<evidence type="ECO:0000313" key="4">
    <source>
        <dbReference type="Proteomes" id="UP001321473"/>
    </source>
</evidence>
<feature type="compositionally biased region" description="Low complexity" evidence="1">
    <location>
        <begin position="15"/>
        <end position="24"/>
    </location>
</feature>
<sequence length="492" mass="54792">MASDESPPSKKVRFAAAPSTPTTPRTGLGVPESVYRAFLAQPAHNPDGPLREVCAFVEVRVNTEDVSYVFESFLTRLGAKVRRCLGPTVTHVVFREGRVSTRNRARQLGIPVVGPLWIEECRAHWRMASPERFPANVSAAYDCPILSRKIRKPRSLRTKPDSPSPIKRPKRPRLLDLKHEALLESPLLSPGTKCLQEIVTRVKEQESRMLLNDIACTPLKEVPRAPVNDLYGTPLSDVPREPLREVTTPPRKCSPSAPPSSPHHRTSRRSLEDFEAKVSRARARALGQASWLEGPNLVVTGLEPANRDAVIAVVTALGGFTVGMEVTERTTHVVCGTVGEKPRRTLSVLFALARGNCWLLPDQWAYRSLESGCWLDEEPFAFSRPRCVVKRKRKRTTCVVAPSQLLAGMGPFYVGPVTAPPPQRIRELLQLLGAEVSSSYLRCNVVLGDPQRRHWLSQVTHVSENWLLDCVSKHHVLPFDNYRLQKPADGSN</sequence>
<feature type="region of interest" description="Disordered" evidence="1">
    <location>
        <begin position="226"/>
        <end position="274"/>
    </location>
</feature>
<feature type="domain" description="BRCT" evidence="2">
    <location>
        <begin position="401"/>
        <end position="484"/>
    </location>
</feature>
<feature type="domain" description="BRCT" evidence="2">
    <location>
        <begin position="70"/>
        <end position="135"/>
    </location>
</feature>
<name>A0AAQ4DJ24_AMBAM</name>
<dbReference type="AlphaFoldDB" id="A0AAQ4DJ24"/>
<organism evidence="3 4">
    <name type="scientific">Amblyomma americanum</name>
    <name type="common">Lone star tick</name>
    <dbReference type="NCBI Taxonomy" id="6943"/>
    <lineage>
        <taxon>Eukaryota</taxon>
        <taxon>Metazoa</taxon>
        <taxon>Ecdysozoa</taxon>
        <taxon>Arthropoda</taxon>
        <taxon>Chelicerata</taxon>
        <taxon>Arachnida</taxon>
        <taxon>Acari</taxon>
        <taxon>Parasitiformes</taxon>
        <taxon>Ixodida</taxon>
        <taxon>Ixodoidea</taxon>
        <taxon>Ixodidae</taxon>
        <taxon>Amblyomminae</taxon>
        <taxon>Amblyomma</taxon>
    </lineage>
</organism>
<dbReference type="SUPFAM" id="SSF52113">
    <property type="entry name" value="BRCT domain"/>
    <property type="match status" value="3"/>
</dbReference>
<accession>A0AAQ4DJ24</accession>
<dbReference type="CDD" id="cd17736">
    <property type="entry name" value="BRCT_microcephalin_rpt2"/>
    <property type="match status" value="1"/>
</dbReference>
<proteinExistence type="predicted"/>
<dbReference type="SMART" id="SM00292">
    <property type="entry name" value="BRCT"/>
    <property type="match status" value="3"/>
</dbReference>
<dbReference type="CDD" id="cd17716">
    <property type="entry name" value="BRCT_microcephalin_rpt1"/>
    <property type="match status" value="1"/>
</dbReference>
<keyword evidence="4" id="KW-1185">Reference proteome</keyword>
<dbReference type="PANTHER" id="PTHR14625:SF3">
    <property type="entry name" value="MICROCEPHALIN"/>
    <property type="match status" value="1"/>
</dbReference>
<evidence type="ECO:0000256" key="1">
    <source>
        <dbReference type="SAM" id="MobiDB-lite"/>
    </source>
</evidence>
<dbReference type="CDD" id="cd17751">
    <property type="entry name" value="BRCT_microcephalin_rpt3"/>
    <property type="match status" value="1"/>
</dbReference>
<protein>
    <recommendedName>
        <fullName evidence="2">BRCT domain-containing protein</fullName>
    </recommendedName>
</protein>
<feature type="region of interest" description="Disordered" evidence="1">
    <location>
        <begin position="152"/>
        <end position="173"/>
    </location>
</feature>
<gene>
    <name evidence="3" type="ORF">V5799_026274</name>
</gene>
<dbReference type="Gene3D" id="3.40.50.10190">
    <property type="entry name" value="BRCT domain"/>
    <property type="match status" value="3"/>
</dbReference>
<dbReference type="InterPro" id="IPR022047">
    <property type="entry name" value="Microcephalin-like"/>
</dbReference>
<dbReference type="GO" id="GO:0000278">
    <property type="term" value="P:mitotic cell cycle"/>
    <property type="evidence" value="ECO:0007669"/>
    <property type="project" value="TreeGrafter"/>
</dbReference>
<dbReference type="EMBL" id="JARKHS020030086">
    <property type="protein sequence ID" value="KAK8762464.1"/>
    <property type="molecule type" value="Genomic_DNA"/>
</dbReference>
<dbReference type="PANTHER" id="PTHR14625">
    <property type="entry name" value="MICROCEPHALIN"/>
    <property type="match status" value="1"/>
</dbReference>
<comment type="caution">
    <text evidence="3">The sequence shown here is derived from an EMBL/GenBank/DDBJ whole genome shotgun (WGS) entry which is preliminary data.</text>
</comment>
<dbReference type="Proteomes" id="UP001321473">
    <property type="component" value="Unassembled WGS sequence"/>
</dbReference>
<feature type="domain" description="BRCT" evidence="2">
    <location>
        <begin position="287"/>
        <end position="382"/>
    </location>
</feature>
<evidence type="ECO:0000313" key="3">
    <source>
        <dbReference type="EMBL" id="KAK8762464.1"/>
    </source>
</evidence>
<dbReference type="PROSITE" id="PS50172">
    <property type="entry name" value="BRCT"/>
    <property type="match status" value="3"/>
</dbReference>
<feature type="region of interest" description="Disordered" evidence="1">
    <location>
        <begin position="1"/>
        <end position="28"/>
    </location>
</feature>
<dbReference type="InterPro" id="IPR001357">
    <property type="entry name" value="BRCT_dom"/>
</dbReference>
<evidence type="ECO:0000259" key="2">
    <source>
        <dbReference type="PROSITE" id="PS50172"/>
    </source>
</evidence>
<reference evidence="3 4" key="1">
    <citation type="journal article" date="2023" name="Arcadia Sci">
        <title>De novo assembly of a long-read Amblyomma americanum tick genome.</title>
        <authorList>
            <person name="Chou S."/>
            <person name="Poskanzer K.E."/>
            <person name="Rollins M."/>
            <person name="Thuy-Boun P.S."/>
        </authorList>
    </citation>
    <scope>NUCLEOTIDE SEQUENCE [LARGE SCALE GENOMIC DNA]</scope>
    <source>
        <strain evidence="3">F_SG_1</strain>
        <tissue evidence="3">Salivary glands</tissue>
    </source>
</reference>